<feature type="region of interest" description="Disordered" evidence="1">
    <location>
        <begin position="89"/>
        <end position="108"/>
    </location>
</feature>
<keyword evidence="4" id="KW-1185">Reference proteome</keyword>
<feature type="transmembrane region" description="Helical" evidence="2">
    <location>
        <begin position="68"/>
        <end position="90"/>
    </location>
</feature>
<reference evidence="3 4" key="3">
    <citation type="journal article" date="2011" name="Nat. Chem. Biol.">
        <title>Reveromycin A biosynthesis uses RevG and RevJ for stereospecific spiroacetal formation.</title>
        <authorList>
            <person name="Takahashi S."/>
            <person name="Toyoda A."/>
            <person name="Sekiyama Y."/>
            <person name="Takagi H."/>
            <person name="Nogawa T."/>
            <person name="Uramoto M."/>
            <person name="Suzuki R."/>
            <person name="Koshino H."/>
            <person name="Kumano T."/>
            <person name="Panthee S."/>
            <person name="Dairi T."/>
            <person name="Ishikawa J."/>
            <person name="Ikeda H."/>
            <person name="Sakaki Y."/>
            <person name="Osada H."/>
        </authorList>
    </citation>
    <scope>NUCLEOTIDE SEQUENCE [LARGE SCALE GENOMIC DNA]</scope>
    <source>
        <strain evidence="3 4">SN-593</strain>
    </source>
</reference>
<keyword evidence="2" id="KW-0472">Membrane</keyword>
<evidence type="ECO:0000256" key="1">
    <source>
        <dbReference type="SAM" id="MobiDB-lite"/>
    </source>
</evidence>
<dbReference type="KEGG" id="arev:RVR_449"/>
<dbReference type="RefSeq" id="WP_202232065.1">
    <property type="nucleotide sequence ID" value="NZ_AP018365.1"/>
</dbReference>
<accession>A0A7U3UN16</accession>
<reference evidence="3 4" key="4">
    <citation type="journal article" date="2020" name="Sci. Rep.">
        <title>beta-carboline chemical signals induce reveromycin production through a LuxR family regulator in Streptomyces sp. SN-593.</title>
        <authorList>
            <person name="Panthee S."/>
            <person name="Kito N."/>
            <person name="Hayashi T."/>
            <person name="Shimizu T."/>
            <person name="Ishikawa J."/>
            <person name="Hamamoto H."/>
            <person name="Osada H."/>
            <person name="Takahashi S."/>
        </authorList>
    </citation>
    <scope>NUCLEOTIDE SEQUENCE [LARGE SCALE GENOMIC DNA]</scope>
    <source>
        <strain evidence="3 4">SN-593</strain>
    </source>
</reference>
<dbReference type="InterPro" id="IPR005133">
    <property type="entry name" value="PhaG_MnhG_YufB"/>
</dbReference>
<protein>
    <submittedName>
        <fullName evidence="3">Uncharacterized protein</fullName>
    </submittedName>
</protein>
<dbReference type="GO" id="GO:0015297">
    <property type="term" value="F:antiporter activity"/>
    <property type="evidence" value="ECO:0007669"/>
    <property type="project" value="InterPro"/>
</dbReference>
<reference evidence="3 4" key="1">
    <citation type="journal article" date="2010" name="J. Bacteriol.">
        <title>Biochemical characterization of a novel indole prenyltransferase from Streptomyces sp. SN-593.</title>
        <authorList>
            <person name="Takahashi S."/>
            <person name="Takagi H."/>
            <person name="Toyoda A."/>
            <person name="Uramoto M."/>
            <person name="Nogawa T."/>
            <person name="Ueki M."/>
            <person name="Sakaki Y."/>
            <person name="Osada H."/>
        </authorList>
    </citation>
    <scope>NUCLEOTIDE SEQUENCE [LARGE SCALE GENOMIC DNA]</scope>
    <source>
        <strain evidence="3 4">SN-593</strain>
    </source>
</reference>
<reference evidence="3 4" key="2">
    <citation type="journal article" date="2011" name="J. Antibiot.">
        <title>Furaquinocins I and J: novel polyketide isoprenoid hybrid compounds from Streptomyces reveromyceticus SN-593.</title>
        <authorList>
            <person name="Panthee S."/>
            <person name="Takahashi S."/>
            <person name="Takagi H."/>
            <person name="Nogawa T."/>
            <person name="Oowada E."/>
            <person name="Uramoto M."/>
            <person name="Osada H."/>
        </authorList>
    </citation>
    <scope>NUCLEOTIDE SEQUENCE [LARGE SCALE GENOMIC DNA]</scope>
    <source>
        <strain evidence="3 4">SN-593</strain>
    </source>
</reference>
<proteinExistence type="predicted"/>
<sequence>MTAGHVVALTLLWAGVACVLLSAAALVRLDGTAARLHALAASSGLGVPLIAVAVAVDQGPGRAAVRTLFIGLVFAAGGTAATIAVGKAAWESGEESEEDEEEQRWTRP</sequence>
<gene>
    <name evidence="3" type="ORF">RVR_449</name>
</gene>
<name>A0A7U3UN16_9ACTN</name>
<dbReference type="AlphaFoldDB" id="A0A7U3UN16"/>
<dbReference type="Pfam" id="PF03334">
    <property type="entry name" value="PhaG_MnhG_YufB"/>
    <property type="match status" value="1"/>
</dbReference>
<organism evidence="3 4">
    <name type="scientific">Actinacidiphila reveromycinica</name>
    <dbReference type="NCBI Taxonomy" id="659352"/>
    <lineage>
        <taxon>Bacteria</taxon>
        <taxon>Bacillati</taxon>
        <taxon>Actinomycetota</taxon>
        <taxon>Actinomycetes</taxon>
        <taxon>Kitasatosporales</taxon>
        <taxon>Streptomycetaceae</taxon>
        <taxon>Actinacidiphila</taxon>
    </lineage>
</organism>
<dbReference type="GO" id="GO:0098662">
    <property type="term" value="P:inorganic cation transmembrane transport"/>
    <property type="evidence" value="ECO:0007669"/>
    <property type="project" value="InterPro"/>
</dbReference>
<dbReference type="EMBL" id="AP018365">
    <property type="protein sequence ID" value="BBA95549.1"/>
    <property type="molecule type" value="Genomic_DNA"/>
</dbReference>
<feature type="compositionally biased region" description="Acidic residues" evidence="1">
    <location>
        <begin position="92"/>
        <end position="102"/>
    </location>
</feature>
<evidence type="ECO:0000313" key="4">
    <source>
        <dbReference type="Proteomes" id="UP000595703"/>
    </source>
</evidence>
<feature type="transmembrane region" description="Helical" evidence="2">
    <location>
        <begin position="39"/>
        <end position="56"/>
    </location>
</feature>
<dbReference type="Proteomes" id="UP000595703">
    <property type="component" value="Chromosome"/>
</dbReference>
<keyword evidence="2" id="KW-0812">Transmembrane</keyword>
<evidence type="ECO:0000313" key="3">
    <source>
        <dbReference type="EMBL" id="BBA95549.1"/>
    </source>
</evidence>
<keyword evidence="2" id="KW-1133">Transmembrane helix</keyword>
<evidence type="ECO:0000256" key="2">
    <source>
        <dbReference type="SAM" id="Phobius"/>
    </source>
</evidence>